<dbReference type="InterPro" id="IPR006311">
    <property type="entry name" value="TAT_signal"/>
</dbReference>
<sequence length="266" mass="29412">MKRMISRRTLALTVLLCAVLSMVGAALMPDADAVVTSTTNVLVASAWGLEIASWAGTPILAWFVSARVWRIRQVSAQGGRSPSLLTGQYIGVLTLLALACEAPYDYIRSGQWWDARSQNPLWAVVIALVTLLVWDAVEAYGPNAKRATRLAVVLTALVWAVAFRVAVSVTLLTLLLLLWPVDYTMRWKKFALGRQAAFVLASFGAGGTPLIGTWLVGHTKSHMKSHTKMRATRTSQWFLWWAYPLLLVVGILIRMAVYTWVIPRFA</sequence>
<evidence type="ECO:0000313" key="3">
    <source>
        <dbReference type="EMBL" id="OZG55079.1"/>
    </source>
</evidence>
<keyword evidence="4" id="KW-1185">Reference proteome</keyword>
<evidence type="ECO:0008006" key="5">
    <source>
        <dbReference type="Google" id="ProtNLM"/>
    </source>
</evidence>
<protein>
    <recommendedName>
        <fullName evidence="5">ABC transporter permease</fullName>
    </recommendedName>
</protein>
<dbReference type="Proteomes" id="UP000243657">
    <property type="component" value="Unassembled WGS sequence"/>
</dbReference>
<dbReference type="AlphaFoldDB" id="A0A261F7E9"/>
<feature type="transmembrane region" description="Helical" evidence="1">
    <location>
        <begin position="238"/>
        <end position="261"/>
    </location>
</feature>
<comment type="caution">
    <text evidence="3">The sequence shown here is derived from an EMBL/GenBank/DDBJ whole genome shotgun (WGS) entry which is preliminary data.</text>
</comment>
<dbReference type="PROSITE" id="PS51318">
    <property type="entry name" value="TAT"/>
    <property type="match status" value="1"/>
</dbReference>
<feature type="signal peptide" evidence="2">
    <location>
        <begin position="1"/>
        <end position="25"/>
    </location>
</feature>
<keyword evidence="1" id="KW-0812">Transmembrane</keyword>
<reference evidence="3 4" key="1">
    <citation type="journal article" date="2017" name="BMC Genomics">
        <title>Comparative genomic and phylogenomic analyses of the Bifidobacteriaceae family.</title>
        <authorList>
            <person name="Lugli G.A."/>
            <person name="Milani C."/>
            <person name="Turroni F."/>
            <person name="Duranti S."/>
            <person name="Mancabelli L."/>
            <person name="Mangifesta M."/>
            <person name="Ferrario C."/>
            <person name="Modesto M."/>
            <person name="Mattarelli P."/>
            <person name="Jiri K."/>
            <person name="van Sinderen D."/>
            <person name="Ventura M."/>
        </authorList>
    </citation>
    <scope>NUCLEOTIDE SEQUENCE [LARGE SCALE GENOMIC DNA]</scope>
    <source>
        <strain evidence="3 4">DSM 24762</strain>
    </source>
</reference>
<proteinExistence type="predicted"/>
<name>A0A261F7E9_9BIFI</name>
<keyword evidence="2" id="KW-0732">Signal</keyword>
<organism evidence="3 4">
    <name type="scientific">Alloscardovia macacae</name>
    <dbReference type="NCBI Taxonomy" id="1160091"/>
    <lineage>
        <taxon>Bacteria</taxon>
        <taxon>Bacillati</taxon>
        <taxon>Actinomycetota</taxon>
        <taxon>Actinomycetes</taxon>
        <taxon>Bifidobacteriales</taxon>
        <taxon>Bifidobacteriaceae</taxon>
        <taxon>Alloscardovia</taxon>
    </lineage>
</organism>
<feature type="chain" id="PRO_5012017477" description="ABC transporter permease" evidence="2">
    <location>
        <begin position="26"/>
        <end position="266"/>
    </location>
</feature>
<dbReference type="RefSeq" id="WP_148140233.1">
    <property type="nucleotide sequence ID" value="NZ_JBHLWS010000002.1"/>
</dbReference>
<feature type="transmembrane region" description="Helical" evidence="1">
    <location>
        <begin position="149"/>
        <end position="176"/>
    </location>
</feature>
<gene>
    <name evidence="3" type="ORF">ALMA_0404</name>
</gene>
<feature type="transmembrane region" description="Helical" evidence="1">
    <location>
        <begin position="196"/>
        <end position="217"/>
    </location>
</feature>
<feature type="transmembrane region" description="Helical" evidence="1">
    <location>
        <begin position="119"/>
        <end position="137"/>
    </location>
</feature>
<evidence type="ECO:0000256" key="2">
    <source>
        <dbReference type="SAM" id="SignalP"/>
    </source>
</evidence>
<evidence type="ECO:0000256" key="1">
    <source>
        <dbReference type="SAM" id="Phobius"/>
    </source>
</evidence>
<dbReference type="EMBL" id="MWWT01000001">
    <property type="protein sequence ID" value="OZG55079.1"/>
    <property type="molecule type" value="Genomic_DNA"/>
</dbReference>
<accession>A0A261F7E9</accession>
<feature type="transmembrane region" description="Helical" evidence="1">
    <location>
        <begin position="41"/>
        <end position="64"/>
    </location>
</feature>
<keyword evidence="1" id="KW-0472">Membrane</keyword>
<keyword evidence="1" id="KW-1133">Transmembrane helix</keyword>
<evidence type="ECO:0000313" key="4">
    <source>
        <dbReference type="Proteomes" id="UP000243657"/>
    </source>
</evidence>
<feature type="transmembrane region" description="Helical" evidence="1">
    <location>
        <begin position="84"/>
        <end position="107"/>
    </location>
</feature>